<dbReference type="RefSeq" id="WP_091265867.1">
    <property type="nucleotide sequence ID" value="NZ_FNFK01000011.1"/>
</dbReference>
<evidence type="ECO:0000313" key="11">
    <source>
        <dbReference type="EMBL" id="SDK05850.1"/>
    </source>
</evidence>
<evidence type="ECO:0000256" key="7">
    <source>
        <dbReference type="ARBA" id="ARBA00050038"/>
    </source>
</evidence>
<dbReference type="Proteomes" id="UP000199433">
    <property type="component" value="Unassembled WGS sequence"/>
</dbReference>
<dbReference type="PANTHER" id="PTHR17224:SF1">
    <property type="entry name" value="PEPTIDYL-TRNA HYDROLASE"/>
    <property type="match status" value="1"/>
</dbReference>
<evidence type="ECO:0000256" key="6">
    <source>
        <dbReference type="ARBA" id="ARBA00048707"/>
    </source>
</evidence>
<comment type="subcellular location">
    <subcellularLocation>
        <location evidence="8">Cytoplasm</location>
    </subcellularLocation>
</comment>
<keyword evidence="12" id="KW-1185">Reference proteome</keyword>
<dbReference type="CDD" id="cd00462">
    <property type="entry name" value="PTH"/>
    <property type="match status" value="1"/>
</dbReference>
<evidence type="ECO:0000313" key="12">
    <source>
        <dbReference type="Proteomes" id="UP000199433"/>
    </source>
</evidence>
<keyword evidence="8" id="KW-0963">Cytoplasm</keyword>
<evidence type="ECO:0000256" key="10">
    <source>
        <dbReference type="RuleBase" id="RU004320"/>
    </source>
</evidence>
<dbReference type="SUPFAM" id="SSF53178">
    <property type="entry name" value="Peptidyl-tRNA hydrolase-like"/>
    <property type="match status" value="1"/>
</dbReference>
<evidence type="ECO:0000256" key="9">
    <source>
        <dbReference type="RuleBase" id="RU000673"/>
    </source>
</evidence>
<accession>A0A1G8YV43</accession>
<keyword evidence="3 8" id="KW-0378">Hydrolase</keyword>
<dbReference type="AlphaFoldDB" id="A0A1G8YV43"/>
<dbReference type="GO" id="GO:0005737">
    <property type="term" value="C:cytoplasm"/>
    <property type="evidence" value="ECO:0007669"/>
    <property type="project" value="UniProtKB-SubCell"/>
</dbReference>
<dbReference type="PROSITE" id="PS01195">
    <property type="entry name" value="PEPT_TRNA_HYDROL_1"/>
    <property type="match status" value="1"/>
</dbReference>
<comment type="function">
    <text evidence="8">Hydrolyzes ribosome-free peptidyl-tRNAs (with 1 or more amino acids incorporated), which drop off the ribosome during protein synthesis, or as a result of ribosome stalling.</text>
</comment>
<dbReference type="GO" id="GO:0000049">
    <property type="term" value="F:tRNA binding"/>
    <property type="evidence" value="ECO:0007669"/>
    <property type="project" value="UniProtKB-UniRule"/>
</dbReference>
<evidence type="ECO:0000256" key="5">
    <source>
        <dbReference type="ARBA" id="ARBA00038063"/>
    </source>
</evidence>
<dbReference type="EMBL" id="FNFK01000011">
    <property type="protein sequence ID" value="SDK05850.1"/>
    <property type="molecule type" value="Genomic_DNA"/>
</dbReference>
<name>A0A1G8YV43_9LACT</name>
<feature type="binding site" evidence="8">
    <location>
        <position position="14"/>
    </location>
    <ligand>
        <name>tRNA</name>
        <dbReference type="ChEBI" id="CHEBI:17843"/>
    </ligand>
</feature>
<dbReference type="GO" id="GO:0006515">
    <property type="term" value="P:protein quality control for misfolded or incompletely synthesized proteins"/>
    <property type="evidence" value="ECO:0007669"/>
    <property type="project" value="UniProtKB-UniRule"/>
</dbReference>
<keyword evidence="4 8" id="KW-0694">RNA-binding</keyword>
<dbReference type="EC" id="3.1.1.29" evidence="1 8"/>
<dbReference type="NCBIfam" id="TIGR00447">
    <property type="entry name" value="pth"/>
    <property type="match status" value="1"/>
</dbReference>
<comment type="subunit">
    <text evidence="8">Monomer.</text>
</comment>
<feature type="binding site" evidence="8">
    <location>
        <position position="64"/>
    </location>
    <ligand>
        <name>tRNA</name>
        <dbReference type="ChEBI" id="CHEBI:17843"/>
    </ligand>
</feature>
<keyword evidence="2 8" id="KW-0820">tRNA-binding</keyword>
<dbReference type="GO" id="GO:0072344">
    <property type="term" value="P:rescue of stalled ribosome"/>
    <property type="evidence" value="ECO:0007669"/>
    <property type="project" value="UniProtKB-UniRule"/>
</dbReference>
<dbReference type="PROSITE" id="PS01196">
    <property type="entry name" value="PEPT_TRNA_HYDROL_2"/>
    <property type="match status" value="1"/>
</dbReference>
<dbReference type="PANTHER" id="PTHR17224">
    <property type="entry name" value="PEPTIDYL-TRNA HYDROLASE"/>
    <property type="match status" value="1"/>
</dbReference>
<dbReference type="Gene3D" id="3.40.50.1470">
    <property type="entry name" value="Peptidyl-tRNA hydrolase"/>
    <property type="match status" value="1"/>
</dbReference>
<evidence type="ECO:0000256" key="1">
    <source>
        <dbReference type="ARBA" id="ARBA00013260"/>
    </source>
</evidence>
<dbReference type="InterPro" id="IPR001328">
    <property type="entry name" value="Pept_tRNA_hydro"/>
</dbReference>
<comment type="similarity">
    <text evidence="5 8 10">Belongs to the PTH family.</text>
</comment>
<dbReference type="HAMAP" id="MF_00083">
    <property type="entry name" value="Pept_tRNA_hydro_bact"/>
    <property type="match status" value="1"/>
</dbReference>
<feature type="binding site" evidence="8">
    <location>
        <position position="112"/>
    </location>
    <ligand>
        <name>tRNA</name>
        <dbReference type="ChEBI" id="CHEBI:17843"/>
    </ligand>
</feature>
<comment type="catalytic activity">
    <reaction evidence="6 8 9">
        <text>an N-acyl-L-alpha-aminoacyl-tRNA + H2O = an N-acyl-L-amino acid + a tRNA + H(+)</text>
        <dbReference type="Rhea" id="RHEA:54448"/>
        <dbReference type="Rhea" id="RHEA-COMP:10123"/>
        <dbReference type="Rhea" id="RHEA-COMP:13883"/>
        <dbReference type="ChEBI" id="CHEBI:15377"/>
        <dbReference type="ChEBI" id="CHEBI:15378"/>
        <dbReference type="ChEBI" id="CHEBI:59874"/>
        <dbReference type="ChEBI" id="CHEBI:78442"/>
        <dbReference type="ChEBI" id="CHEBI:138191"/>
        <dbReference type="EC" id="3.1.1.29"/>
    </reaction>
</comment>
<evidence type="ECO:0000256" key="4">
    <source>
        <dbReference type="ARBA" id="ARBA00022884"/>
    </source>
</evidence>
<protein>
    <recommendedName>
        <fullName evidence="7 8">Peptidyl-tRNA hydrolase</fullName>
        <shortName evidence="8">Pth</shortName>
        <ecNumber evidence="1 8">3.1.1.29</ecNumber>
    </recommendedName>
</protein>
<evidence type="ECO:0000256" key="8">
    <source>
        <dbReference type="HAMAP-Rule" id="MF_00083"/>
    </source>
</evidence>
<dbReference type="STRING" id="426701.SAMN04488098_101113"/>
<dbReference type="InterPro" id="IPR036416">
    <property type="entry name" value="Pept_tRNA_hydro_sf"/>
</dbReference>
<proteinExistence type="inferred from homology"/>
<feature type="site" description="Stabilizes the basic form of H active site to accept a proton" evidence="8">
    <location>
        <position position="91"/>
    </location>
</feature>
<feature type="active site" description="Proton acceptor" evidence="8">
    <location>
        <position position="19"/>
    </location>
</feature>
<gene>
    <name evidence="8" type="primary">pth</name>
    <name evidence="11" type="ORF">SAMN04488098_101113</name>
</gene>
<dbReference type="FunFam" id="3.40.50.1470:FF:000001">
    <property type="entry name" value="Peptidyl-tRNA hydrolase"/>
    <property type="match status" value="1"/>
</dbReference>
<dbReference type="OrthoDB" id="9800507at2"/>
<dbReference type="Pfam" id="PF01195">
    <property type="entry name" value="Pept_tRNA_hydro"/>
    <property type="match status" value="1"/>
</dbReference>
<feature type="site" description="Discriminates between blocked and unblocked aminoacyl-tRNA" evidence="8">
    <location>
        <position position="9"/>
    </location>
</feature>
<organism evidence="11 12">
    <name type="scientific">Alkalibacterium thalassium</name>
    <dbReference type="NCBI Taxonomy" id="426701"/>
    <lineage>
        <taxon>Bacteria</taxon>
        <taxon>Bacillati</taxon>
        <taxon>Bacillota</taxon>
        <taxon>Bacilli</taxon>
        <taxon>Lactobacillales</taxon>
        <taxon>Carnobacteriaceae</taxon>
        <taxon>Alkalibacterium</taxon>
    </lineage>
</organism>
<feature type="binding site" evidence="8">
    <location>
        <position position="66"/>
    </location>
    <ligand>
        <name>tRNA</name>
        <dbReference type="ChEBI" id="CHEBI:17843"/>
    </ligand>
</feature>
<reference evidence="12" key="1">
    <citation type="submission" date="2016-10" db="EMBL/GenBank/DDBJ databases">
        <authorList>
            <person name="Varghese N."/>
            <person name="Submissions S."/>
        </authorList>
    </citation>
    <scope>NUCLEOTIDE SEQUENCE [LARGE SCALE GENOMIC DNA]</scope>
    <source>
        <strain evidence="12">DSM 19181</strain>
    </source>
</reference>
<dbReference type="GO" id="GO:0004045">
    <property type="term" value="F:peptidyl-tRNA hydrolase activity"/>
    <property type="evidence" value="ECO:0007669"/>
    <property type="project" value="UniProtKB-UniRule"/>
</dbReference>
<dbReference type="InterPro" id="IPR018171">
    <property type="entry name" value="Pept_tRNA_hydro_CS"/>
</dbReference>
<sequence length="186" mass="20985">MKLIIGLGNPGAKYAQTKHNIGFITLDEIAFQRGWTFNRSNFESVYAEGMVGTEKVILIKPQTYMNESGRSVRQWLDYYDCSVEDIVVVYDDMDLPIGKIRLRQKGGAGGHNGIKSMIDHLGTKQFNRLRIGVGRPYENQSVVSHVLSPFHKSTHEEVLLSVKKAADAALYWVEGHSFTDTMTQFN</sequence>
<evidence type="ECO:0000256" key="2">
    <source>
        <dbReference type="ARBA" id="ARBA00022555"/>
    </source>
</evidence>
<comment type="function">
    <text evidence="8">Catalyzes the release of premature peptidyl moieties from peptidyl-tRNA molecules trapped in stalled 50S ribosomal subunits, and thus maintains levels of free tRNAs and 50S ribosomes.</text>
</comment>
<evidence type="ECO:0000256" key="3">
    <source>
        <dbReference type="ARBA" id="ARBA00022801"/>
    </source>
</evidence>